<evidence type="ECO:0000256" key="1">
    <source>
        <dbReference type="SAM" id="MobiDB-lite"/>
    </source>
</evidence>
<protein>
    <submittedName>
        <fullName evidence="2">Uncharacterized protein</fullName>
    </submittedName>
</protein>
<feature type="compositionally biased region" description="Basic and acidic residues" evidence="1">
    <location>
        <begin position="87"/>
        <end position="96"/>
    </location>
</feature>
<dbReference type="EMBL" id="SOYY01000019">
    <property type="protein sequence ID" value="KAA0708068.1"/>
    <property type="molecule type" value="Genomic_DNA"/>
</dbReference>
<sequence length="114" mass="12936">MSMRKKLCGLLCARRTRKLKCNRALREPPVGIFTTREEMITNQGAKTTTLGEIRAPQGETINPQGEKITPLGETRSTRGKMIKLDGVPKEEYEERTVSSQNTSYEKGQWEPHET</sequence>
<reference evidence="2 3" key="1">
    <citation type="journal article" date="2019" name="Mol. Ecol. Resour.">
        <title>Chromosome-level genome assembly of Triplophysa tibetana, a fish adapted to the harsh high-altitude environment of the Tibetan Plateau.</title>
        <authorList>
            <person name="Yang X."/>
            <person name="Liu H."/>
            <person name="Ma Z."/>
            <person name="Zou Y."/>
            <person name="Zou M."/>
            <person name="Mao Y."/>
            <person name="Li X."/>
            <person name="Wang H."/>
            <person name="Chen T."/>
            <person name="Wang W."/>
            <person name="Yang R."/>
        </authorList>
    </citation>
    <scope>NUCLEOTIDE SEQUENCE [LARGE SCALE GENOMIC DNA]</scope>
    <source>
        <strain evidence="2">TTIB1903HZAU</strain>
        <tissue evidence="2">Muscle</tissue>
    </source>
</reference>
<feature type="region of interest" description="Disordered" evidence="1">
    <location>
        <begin position="87"/>
        <end position="114"/>
    </location>
</feature>
<name>A0A5A9NFF6_9TELE</name>
<dbReference type="Proteomes" id="UP000324632">
    <property type="component" value="Chromosome 19"/>
</dbReference>
<evidence type="ECO:0000313" key="3">
    <source>
        <dbReference type="Proteomes" id="UP000324632"/>
    </source>
</evidence>
<evidence type="ECO:0000313" key="2">
    <source>
        <dbReference type="EMBL" id="KAA0708068.1"/>
    </source>
</evidence>
<dbReference type="AlphaFoldDB" id="A0A5A9NFF6"/>
<gene>
    <name evidence="2" type="ORF">E1301_Tti014320</name>
</gene>
<organism evidence="2 3">
    <name type="scientific">Triplophysa tibetana</name>
    <dbReference type="NCBI Taxonomy" id="1572043"/>
    <lineage>
        <taxon>Eukaryota</taxon>
        <taxon>Metazoa</taxon>
        <taxon>Chordata</taxon>
        <taxon>Craniata</taxon>
        <taxon>Vertebrata</taxon>
        <taxon>Euteleostomi</taxon>
        <taxon>Actinopterygii</taxon>
        <taxon>Neopterygii</taxon>
        <taxon>Teleostei</taxon>
        <taxon>Ostariophysi</taxon>
        <taxon>Cypriniformes</taxon>
        <taxon>Nemacheilidae</taxon>
        <taxon>Triplophysa</taxon>
    </lineage>
</organism>
<proteinExistence type="predicted"/>
<comment type="caution">
    <text evidence="2">The sequence shown here is derived from an EMBL/GenBank/DDBJ whole genome shotgun (WGS) entry which is preliminary data.</text>
</comment>
<keyword evidence="3" id="KW-1185">Reference proteome</keyword>
<accession>A0A5A9NFF6</accession>